<evidence type="ECO:0000256" key="3">
    <source>
        <dbReference type="ARBA" id="ARBA00022448"/>
    </source>
</evidence>
<dbReference type="GO" id="GO:0016020">
    <property type="term" value="C:membrane"/>
    <property type="evidence" value="ECO:0007669"/>
    <property type="project" value="UniProtKB-SubCell"/>
</dbReference>
<feature type="transmembrane region" description="Helical" evidence="8">
    <location>
        <begin position="219"/>
        <end position="244"/>
    </location>
</feature>
<evidence type="ECO:0000256" key="4">
    <source>
        <dbReference type="ARBA" id="ARBA00022544"/>
    </source>
</evidence>
<keyword evidence="3" id="KW-0813">Transport</keyword>
<dbReference type="Pfam" id="PF03845">
    <property type="entry name" value="Spore_permease"/>
    <property type="match status" value="1"/>
</dbReference>
<keyword evidence="4" id="KW-0309">Germination</keyword>
<feature type="transmembrane region" description="Helical" evidence="8">
    <location>
        <begin position="307"/>
        <end position="327"/>
    </location>
</feature>
<dbReference type="AlphaFoldDB" id="A0A7W5B313"/>
<dbReference type="Gene3D" id="1.20.1740.10">
    <property type="entry name" value="Amino acid/polyamine transporter I"/>
    <property type="match status" value="1"/>
</dbReference>
<accession>A0A7W5B313</accession>
<dbReference type="NCBIfam" id="TIGR00912">
    <property type="entry name" value="2A0309"/>
    <property type="match status" value="1"/>
</dbReference>
<dbReference type="EMBL" id="JACHXK010000015">
    <property type="protein sequence ID" value="MBB3112981.1"/>
    <property type="molecule type" value="Genomic_DNA"/>
</dbReference>
<proteinExistence type="inferred from homology"/>
<feature type="transmembrane region" description="Helical" evidence="8">
    <location>
        <begin position="187"/>
        <end position="207"/>
    </location>
</feature>
<evidence type="ECO:0000256" key="2">
    <source>
        <dbReference type="ARBA" id="ARBA00007998"/>
    </source>
</evidence>
<protein>
    <submittedName>
        <fullName evidence="9">Spore germination protein KB</fullName>
    </submittedName>
</protein>
<sequence length="370" mass="40589">MLDNGKVSIQQIAILILLASIGDSILILPSAIAGVAGQDTWISCLVGIVLGLAVLAIMLLLARKFPRDSYIQIMNKLLGRWAGGALGAVLLCYTLIIMTTMVREVGDFMVSQMMTDTPLWSIHILLVLIMIFSVRGGIETIGRTSEIFLPIFVIFVAAFLLMTMPNMEPIKLQPIMGKGWFPVMQGSVFMTTMTFTELFAFLFLLPYVKRDKHMERDILLAAGLGGMAVSMVATACILVLGSYISAHHLYPAYALAKKISIGNFLERVEALLAVIWVISVFFKAVVFMYAFNTGVAHLLRLKDQRSLALPVGIILFSLADVIAPNISYYNDVLNKDVPFSDLTFGLVIPLGLLLVAYIRGRMADSSRQGS</sequence>
<feature type="transmembrane region" description="Helical" evidence="8">
    <location>
        <begin position="339"/>
        <end position="358"/>
    </location>
</feature>
<evidence type="ECO:0000256" key="5">
    <source>
        <dbReference type="ARBA" id="ARBA00022692"/>
    </source>
</evidence>
<keyword evidence="7 8" id="KW-0472">Membrane</keyword>
<keyword evidence="5 8" id="KW-0812">Transmembrane</keyword>
<evidence type="ECO:0000313" key="10">
    <source>
        <dbReference type="Proteomes" id="UP000570361"/>
    </source>
</evidence>
<gene>
    <name evidence="9" type="ORF">FHS18_005083</name>
</gene>
<dbReference type="InterPro" id="IPR004761">
    <property type="entry name" value="Spore_GerAB"/>
</dbReference>
<evidence type="ECO:0000256" key="1">
    <source>
        <dbReference type="ARBA" id="ARBA00004141"/>
    </source>
</evidence>
<comment type="similarity">
    <text evidence="2">Belongs to the amino acid-polyamine-organocation (APC) superfamily. Spore germination protein (SGP) (TC 2.A.3.9) family.</text>
</comment>
<comment type="subcellular location">
    <subcellularLocation>
        <location evidence="1">Membrane</location>
        <topology evidence="1">Multi-pass membrane protein</topology>
    </subcellularLocation>
</comment>
<feature type="transmembrane region" description="Helical" evidence="8">
    <location>
        <begin position="12"/>
        <end position="34"/>
    </location>
</feature>
<feature type="transmembrane region" description="Helical" evidence="8">
    <location>
        <begin position="81"/>
        <end position="99"/>
    </location>
</feature>
<evidence type="ECO:0000256" key="6">
    <source>
        <dbReference type="ARBA" id="ARBA00022989"/>
    </source>
</evidence>
<dbReference type="GO" id="GO:0009847">
    <property type="term" value="P:spore germination"/>
    <property type="evidence" value="ECO:0007669"/>
    <property type="project" value="InterPro"/>
</dbReference>
<feature type="transmembrane region" description="Helical" evidence="8">
    <location>
        <begin position="147"/>
        <end position="167"/>
    </location>
</feature>
<feature type="transmembrane region" description="Helical" evidence="8">
    <location>
        <begin position="270"/>
        <end position="295"/>
    </location>
</feature>
<comment type="caution">
    <text evidence="9">The sequence shown here is derived from an EMBL/GenBank/DDBJ whole genome shotgun (WGS) entry which is preliminary data.</text>
</comment>
<dbReference type="RefSeq" id="WP_183603077.1">
    <property type="nucleotide sequence ID" value="NZ_JACHXK010000015.1"/>
</dbReference>
<feature type="transmembrane region" description="Helical" evidence="8">
    <location>
        <begin position="40"/>
        <end position="61"/>
    </location>
</feature>
<keyword evidence="10" id="KW-1185">Reference proteome</keyword>
<dbReference type="PANTHER" id="PTHR34975">
    <property type="entry name" value="SPORE GERMINATION PROTEIN A2"/>
    <property type="match status" value="1"/>
</dbReference>
<dbReference type="Proteomes" id="UP000570361">
    <property type="component" value="Unassembled WGS sequence"/>
</dbReference>
<name>A0A7W5B313_9BACL</name>
<evidence type="ECO:0000256" key="7">
    <source>
        <dbReference type="ARBA" id="ARBA00023136"/>
    </source>
</evidence>
<keyword evidence="6 8" id="KW-1133">Transmembrane helix</keyword>
<feature type="transmembrane region" description="Helical" evidence="8">
    <location>
        <begin position="119"/>
        <end position="138"/>
    </location>
</feature>
<evidence type="ECO:0000256" key="8">
    <source>
        <dbReference type="SAM" id="Phobius"/>
    </source>
</evidence>
<dbReference type="PANTHER" id="PTHR34975:SF2">
    <property type="entry name" value="SPORE GERMINATION PROTEIN A2"/>
    <property type="match status" value="1"/>
</dbReference>
<evidence type="ECO:0000313" key="9">
    <source>
        <dbReference type="EMBL" id="MBB3112981.1"/>
    </source>
</evidence>
<reference evidence="9 10" key="1">
    <citation type="submission" date="2020-08" db="EMBL/GenBank/DDBJ databases">
        <title>Genomic Encyclopedia of Type Strains, Phase III (KMG-III): the genomes of soil and plant-associated and newly described type strains.</title>
        <authorList>
            <person name="Whitman W."/>
        </authorList>
    </citation>
    <scope>NUCLEOTIDE SEQUENCE [LARGE SCALE GENOMIC DNA]</scope>
    <source>
        <strain evidence="9 10">CECT 5862</strain>
    </source>
</reference>
<organism evidence="9 10">
    <name type="scientific">Paenibacillus phyllosphaerae</name>
    <dbReference type="NCBI Taxonomy" id="274593"/>
    <lineage>
        <taxon>Bacteria</taxon>
        <taxon>Bacillati</taxon>
        <taxon>Bacillota</taxon>
        <taxon>Bacilli</taxon>
        <taxon>Bacillales</taxon>
        <taxon>Paenibacillaceae</taxon>
        <taxon>Paenibacillus</taxon>
    </lineage>
</organism>